<organism evidence="2 3">
    <name type="scientific">Jannaschia aquimarina</name>
    <dbReference type="NCBI Taxonomy" id="935700"/>
    <lineage>
        <taxon>Bacteria</taxon>
        <taxon>Pseudomonadati</taxon>
        <taxon>Pseudomonadota</taxon>
        <taxon>Alphaproteobacteria</taxon>
        <taxon>Rhodobacterales</taxon>
        <taxon>Roseobacteraceae</taxon>
        <taxon>Jannaschia</taxon>
    </lineage>
</organism>
<dbReference type="Pfam" id="PF12705">
    <property type="entry name" value="PDDEXK_1"/>
    <property type="match status" value="1"/>
</dbReference>
<keyword evidence="3" id="KW-1185">Reference proteome</keyword>
<gene>
    <name evidence="2" type="ORF">jaqu_28760</name>
</gene>
<dbReference type="AlphaFoldDB" id="A0A0D1CKY2"/>
<name>A0A0D1CKY2_9RHOB</name>
<dbReference type="PATRIC" id="fig|935700.4.peg.2976"/>
<dbReference type="EMBL" id="JYFE01000050">
    <property type="protein sequence ID" value="KIT15442.1"/>
    <property type="molecule type" value="Genomic_DNA"/>
</dbReference>
<dbReference type="InterPro" id="IPR027417">
    <property type="entry name" value="P-loop_NTPase"/>
</dbReference>
<reference evidence="2 3" key="1">
    <citation type="submission" date="2015-02" db="EMBL/GenBank/DDBJ databases">
        <title>Genome Sequence of Jannaschia aquimarina DSM28248, a member of the Roseobacter clade.</title>
        <authorList>
            <person name="Voget S."/>
            <person name="Daniel R."/>
        </authorList>
    </citation>
    <scope>NUCLEOTIDE SEQUENCE [LARGE SCALE GENOMIC DNA]</scope>
    <source>
        <strain evidence="2 3">GSW-M26</strain>
    </source>
</reference>
<dbReference type="InterPro" id="IPR011604">
    <property type="entry name" value="PDDEXK-like_dom_sf"/>
</dbReference>
<dbReference type="Gene3D" id="3.90.320.10">
    <property type="match status" value="1"/>
</dbReference>
<evidence type="ECO:0000313" key="2">
    <source>
        <dbReference type="EMBL" id="KIT15442.1"/>
    </source>
</evidence>
<proteinExistence type="predicted"/>
<accession>A0A0D1CKY2</accession>
<evidence type="ECO:0000313" key="3">
    <source>
        <dbReference type="Proteomes" id="UP000032232"/>
    </source>
</evidence>
<dbReference type="SUPFAM" id="SSF52540">
    <property type="entry name" value="P-loop containing nucleoside triphosphate hydrolases"/>
    <property type="match status" value="1"/>
</dbReference>
<dbReference type="NCBIfam" id="TIGR02786">
    <property type="entry name" value="addB_alphas"/>
    <property type="match status" value="1"/>
</dbReference>
<dbReference type="STRING" id="935700.jaqu_28760"/>
<feature type="domain" description="PD-(D/E)XK endonuclease-like" evidence="1">
    <location>
        <begin position="712"/>
        <end position="938"/>
    </location>
</feature>
<dbReference type="Proteomes" id="UP000032232">
    <property type="component" value="Unassembled WGS sequence"/>
</dbReference>
<evidence type="ECO:0000259" key="1">
    <source>
        <dbReference type="Pfam" id="PF12705"/>
    </source>
</evidence>
<dbReference type="InterPro" id="IPR014153">
    <property type="entry name" value="Ds_break_AddB"/>
</dbReference>
<dbReference type="RefSeq" id="WP_043919660.1">
    <property type="nucleotide sequence ID" value="NZ_FZPF01000008.1"/>
</dbReference>
<sequence>MKVWYEPLGVDFTAAFVEGLRNRMVDAPPEAMAGVTVLLPTARMERRVREMFLNGGAAILPRLALVSDVSALLPTLPLPVPRSGLDLQLDLARLIDHLLERRPDLAPRGAVFDLAASLATLLREMKEEGVGADDLEKIDPGQLAVHWQDSLAFLRIAANMALDNGTCAPEDVQAICLDALEAEWNRSPPGRIIVAGSTGSRAPTARLMRMVAGLPDGAVVLPGLDTDMPDADWAGLGDDGGAQDHPQCRHQAFLASLGLDRTNLSQWSDRTPVAAARNALVSLSLRPPPVTHAWFEEAPGLVDTLPEACDGLTLVEAQSPIEEAELIALRLRAVAEDGTRAALITPDRTLSREVSALLDRWGIEPDDSAGRPSNLSPPGRLLLATARMRGLRPDSEGLVALLKHPLVHSAGARNEHLLRTRTMELGWLRGGPLHPDREGFLEWVDLEKSRIRSDPWTDWMADLLLRLEDQSPRADLATHVAEHLDLLQDLAGGSPLADAERPTGTLWDGPAGRTAREAMEELAAAAEGGDGLILGTAEYARLLTAHLSGKDVREPIQPHPGIMIWGALEARVQGADLVILGGLNDGIWPSLPAPDMWLSRAMRAACGLRSPDRTVGLSAHDFQQAISGKEVWLTRATRTADAQTVPSRWLNRLTGLLSGMGPEGQIALADMRNRAERWRAAARPLVTAQPRHLACPAPRPAPMPPPNRFGDISVTQVETLIRDPYAIYARKVLGLRELDRLRPKSDPALRGTVVHDALAQLDRIEEGEDALLDALSRQMAIHGVPGAGRRQLLRGRFARIAGEFLAEEAERRESRAGGPMQVEEWGEMPLDGLEVVLKARADRIDDRGTDVAIFDYKTGSLPTENQLAHFAKQLYLEALMVEAGAFRKLGARKVSEVAYLGVGTNLRTVKAAITPELLNDHKSGLERLIRGYTKTWAFPARLMHEHIGYASPYDHLSRYGEWDDTDVAVRIEVGR</sequence>
<dbReference type="OrthoDB" id="9780606at2"/>
<protein>
    <submittedName>
        <fullName evidence="2">PD-(D/E)XK nuclease superfamily protein</fullName>
    </submittedName>
</protein>
<dbReference type="InterPro" id="IPR038726">
    <property type="entry name" value="PDDEXK_AddAB-type"/>
</dbReference>
<comment type="caution">
    <text evidence="2">The sequence shown here is derived from an EMBL/GenBank/DDBJ whole genome shotgun (WGS) entry which is preliminary data.</text>
</comment>